<keyword evidence="2" id="KW-1185">Reference proteome</keyword>
<protein>
    <submittedName>
        <fullName evidence="1">Uncharacterized protein</fullName>
    </submittedName>
</protein>
<dbReference type="EMBL" id="FNCS01000009">
    <property type="protein sequence ID" value="SDG84023.1"/>
    <property type="molecule type" value="Genomic_DNA"/>
</dbReference>
<evidence type="ECO:0000313" key="1">
    <source>
        <dbReference type="EMBL" id="SDG84023.1"/>
    </source>
</evidence>
<reference evidence="1 2" key="1">
    <citation type="submission" date="2016-10" db="EMBL/GenBank/DDBJ databases">
        <authorList>
            <person name="de Groot N.N."/>
        </authorList>
    </citation>
    <scope>NUCLEOTIDE SEQUENCE [LARGE SCALE GENOMIC DNA]</scope>
    <source>
        <strain evidence="1 2">CGMCC 1.10267</strain>
    </source>
</reference>
<dbReference type="RefSeq" id="WP_090597409.1">
    <property type="nucleotide sequence ID" value="NZ_FNCS01000009.1"/>
</dbReference>
<accession>A0A1G7XIR7</accession>
<organism evidence="1 2">
    <name type="scientific">Pelagibacterium luteolum</name>
    <dbReference type="NCBI Taxonomy" id="440168"/>
    <lineage>
        <taxon>Bacteria</taxon>
        <taxon>Pseudomonadati</taxon>
        <taxon>Pseudomonadota</taxon>
        <taxon>Alphaproteobacteria</taxon>
        <taxon>Hyphomicrobiales</taxon>
        <taxon>Devosiaceae</taxon>
        <taxon>Pelagibacterium</taxon>
    </lineage>
</organism>
<proteinExistence type="predicted"/>
<dbReference type="AlphaFoldDB" id="A0A1G7XIR7"/>
<sequence>MALKTIDAPFGLTNGVSLSGLTAPSMRVALALICQADGNGAFSITKPLLEKTCNVRLDNAHRFLNRPRDCQYEAQGEYLAPAFERIDYVQGERGVTAGIISGQLTMRFVEDLVRFKDNGVDVKLPVDELRMLSTIPGILLWLRLARERSEVLATPDDDGKRERVLKLAEGSVCLRLQAEDAAAIFGQYTSRATVVRANADGEEFRSTSLSRIYEELVKPAVTDLWKAMPEWDVDARPVTSDRPLHGRAWKRIDLTMAPLWKRPSLKELAKRTKSLDERQRA</sequence>
<evidence type="ECO:0000313" key="2">
    <source>
        <dbReference type="Proteomes" id="UP000199495"/>
    </source>
</evidence>
<name>A0A1G7XIR7_9HYPH</name>
<gene>
    <name evidence="1" type="ORF">SAMN04487974_109141</name>
</gene>
<dbReference type="Proteomes" id="UP000199495">
    <property type="component" value="Unassembled WGS sequence"/>
</dbReference>